<dbReference type="SUPFAM" id="SSF49472">
    <property type="entry name" value="Transthyretin (synonym: prealbumin)"/>
    <property type="match status" value="1"/>
</dbReference>
<keyword evidence="11" id="KW-1185">Reference proteome</keyword>
<dbReference type="PANTHER" id="PTHR10395:SF7">
    <property type="entry name" value="5-HYDROXYISOURATE HYDROLASE"/>
    <property type="match status" value="1"/>
</dbReference>
<reference evidence="10 11" key="1">
    <citation type="submission" date="2024-04" db="EMBL/GenBank/DDBJ databases">
        <title>Phyllosticta paracitricarpa is synonymous to the EU quarantine fungus P. citricarpa based on phylogenomic analyses.</title>
        <authorList>
            <consortium name="Lawrence Berkeley National Laboratory"/>
            <person name="Van Ingen-Buijs V.A."/>
            <person name="Van Westerhoven A.C."/>
            <person name="Haridas S."/>
            <person name="Skiadas P."/>
            <person name="Martin F."/>
            <person name="Groenewald J.Z."/>
            <person name="Crous P.W."/>
            <person name="Seidl M.F."/>
        </authorList>
    </citation>
    <scope>NUCLEOTIDE SEQUENCE [LARGE SCALE GENOMIC DNA]</scope>
    <source>
        <strain evidence="10 11">CBS 123371</strain>
    </source>
</reference>
<dbReference type="InterPro" id="IPR014306">
    <property type="entry name" value="Hydroxyisourate_hydrolase"/>
</dbReference>
<dbReference type="Pfam" id="PF00576">
    <property type="entry name" value="Transthyretin"/>
    <property type="match status" value="2"/>
</dbReference>
<evidence type="ECO:0000313" key="11">
    <source>
        <dbReference type="Proteomes" id="UP001363622"/>
    </source>
</evidence>
<dbReference type="CDD" id="cd05822">
    <property type="entry name" value="TLP_HIUase"/>
    <property type="match status" value="1"/>
</dbReference>
<keyword evidence="6" id="KW-0659">Purine metabolism</keyword>
<comment type="function">
    <text evidence="2">Catalyzes the hydrolysis of 5-hydroxyisourate (HIU) to 2-oxo-4-hydroxy-4-carboxy-5-ureidoimidazoline (OHCU).</text>
</comment>
<dbReference type="EMBL" id="JBBPHU010000005">
    <property type="protein sequence ID" value="KAK7517626.1"/>
    <property type="molecule type" value="Genomic_DNA"/>
</dbReference>
<evidence type="ECO:0000256" key="7">
    <source>
        <dbReference type="ARBA" id="ARBA00022801"/>
    </source>
</evidence>
<name>A0ABR1KMC2_9PEZI</name>
<evidence type="ECO:0000256" key="2">
    <source>
        <dbReference type="ARBA" id="ARBA00002704"/>
    </source>
</evidence>
<dbReference type="Gene3D" id="2.60.40.180">
    <property type="entry name" value="Transthyretin/hydroxyisourate hydrolase domain"/>
    <property type="match status" value="1"/>
</dbReference>
<keyword evidence="7" id="KW-0378">Hydrolase</keyword>
<comment type="caution">
    <text evidence="10">The sequence shown here is derived from an EMBL/GenBank/DDBJ whole genome shotgun (WGS) entry which is preliminary data.</text>
</comment>
<comment type="subunit">
    <text evidence="4">Homotetramer.</text>
</comment>
<dbReference type="Proteomes" id="UP001363622">
    <property type="component" value="Unassembled WGS sequence"/>
</dbReference>
<evidence type="ECO:0000259" key="9">
    <source>
        <dbReference type="Pfam" id="PF00576"/>
    </source>
</evidence>
<dbReference type="EC" id="3.5.2.17" evidence="5"/>
<evidence type="ECO:0000313" key="10">
    <source>
        <dbReference type="EMBL" id="KAK7517626.1"/>
    </source>
</evidence>
<organism evidence="10 11">
    <name type="scientific">Phyllosticta citriasiana</name>
    <dbReference type="NCBI Taxonomy" id="595635"/>
    <lineage>
        <taxon>Eukaryota</taxon>
        <taxon>Fungi</taxon>
        <taxon>Dikarya</taxon>
        <taxon>Ascomycota</taxon>
        <taxon>Pezizomycotina</taxon>
        <taxon>Dothideomycetes</taxon>
        <taxon>Dothideomycetes incertae sedis</taxon>
        <taxon>Botryosphaeriales</taxon>
        <taxon>Phyllostictaceae</taxon>
        <taxon>Phyllosticta</taxon>
    </lineage>
</organism>
<dbReference type="InterPro" id="IPR023418">
    <property type="entry name" value="Thyroxine_BS"/>
</dbReference>
<evidence type="ECO:0000256" key="1">
    <source>
        <dbReference type="ARBA" id="ARBA00001043"/>
    </source>
</evidence>
<feature type="domain" description="Transthyretin/hydroxyisourate hydrolase" evidence="9">
    <location>
        <begin position="140"/>
        <end position="220"/>
    </location>
</feature>
<protein>
    <recommendedName>
        <fullName evidence="5">hydroxyisourate hydrolase</fullName>
        <ecNumber evidence="5">3.5.2.17</ecNumber>
    </recommendedName>
</protein>
<accession>A0ABR1KMC2</accession>
<proteinExistence type="inferred from homology"/>
<feature type="region of interest" description="Disordered" evidence="8">
    <location>
        <begin position="31"/>
        <end position="55"/>
    </location>
</feature>
<dbReference type="InterPro" id="IPR023416">
    <property type="entry name" value="Transthyretin/HIU_hydrolase_d"/>
</dbReference>
<sequence length="221" mass="23470">MPKPKPETINRALAIAAQLADAKSQRQETVVSAAAAANSKSNSSSVPPALNRQNNNKFNADTVAMAQSQAQAHQRPPITCHVLDTTTGRPAAGLPVTLSLLSPSNKSLQLSATTNGDGRVAAWTTAADGGAAASATSTSLETLFGRGNNSEGKSTQQEQQGANEEELVFALRFETRAFWESRGVAAFFPEVEVGFVVRARDEHYHVPLLLGPFNYTTYRGS</sequence>
<evidence type="ECO:0000256" key="4">
    <source>
        <dbReference type="ARBA" id="ARBA00011881"/>
    </source>
</evidence>
<dbReference type="PROSITE" id="PS00768">
    <property type="entry name" value="TRANSTHYRETIN_1"/>
    <property type="match status" value="1"/>
</dbReference>
<dbReference type="InterPro" id="IPR036817">
    <property type="entry name" value="Transthyretin/HIU_hydrolase_sf"/>
</dbReference>
<feature type="compositionally biased region" description="Low complexity" evidence="8">
    <location>
        <begin position="31"/>
        <end position="49"/>
    </location>
</feature>
<evidence type="ECO:0000256" key="3">
    <source>
        <dbReference type="ARBA" id="ARBA00009850"/>
    </source>
</evidence>
<gene>
    <name evidence="10" type="ORF">IWZ03DRAFT_376637</name>
</gene>
<comment type="similarity">
    <text evidence="3">Belongs to the transthyretin family. 5-hydroxyisourate hydrolase subfamily.</text>
</comment>
<feature type="domain" description="Transthyretin/hydroxyisourate hydrolase" evidence="9">
    <location>
        <begin position="78"/>
        <end position="127"/>
    </location>
</feature>
<evidence type="ECO:0000256" key="5">
    <source>
        <dbReference type="ARBA" id="ARBA00012609"/>
    </source>
</evidence>
<evidence type="ECO:0000256" key="6">
    <source>
        <dbReference type="ARBA" id="ARBA00022631"/>
    </source>
</evidence>
<dbReference type="PANTHER" id="PTHR10395">
    <property type="entry name" value="URICASE AND TRANSTHYRETIN-RELATED"/>
    <property type="match status" value="1"/>
</dbReference>
<evidence type="ECO:0000256" key="8">
    <source>
        <dbReference type="SAM" id="MobiDB-lite"/>
    </source>
</evidence>
<dbReference type="NCBIfam" id="TIGR02962">
    <property type="entry name" value="hdxy_isourate"/>
    <property type="match status" value="1"/>
</dbReference>
<comment type="catalytic activity">
    <reaction evidence="1">
        <text>5-hydroxyisourate + H2O = 5-hydroxy-2-oxo-4-ureido-2,5-dihydro-1H-imidazole-5-carboxylate + H(+)</text>
        <dbReference type="Rhea" id="RHEA:23736"/>
        <dbReference type="ChEBI" id="CHEBI:15377"/>
        <dbReference type="ChEBI" id="CHEBI:15378"/>
        <dbReference type="ChEBI" id="CHEBI:18072"/>
        <dbReference type="ChEBI" id="CHEBI:58639"/>
        <dbReference type="EC" id="3.5.2.17"/>
    </reaction>
</comment>